<reference evidence="1" key="1">
    <citation type="submission" date="2024-01" db="EMBL/GenBank/DDBJ databases">
        <title>Bank of Algae and Cyanobacteria of the Azores (BACA) strain genomes.</title>
        <authorList>
            <person name="Luz R."/>
            <person name="Cordeiro R."/>
            <person name="Fonseca A."/>
            <person name="Goncalves V."/>
        </authorList>
    </citation>
    <scope>NUCLEOTIDE SEQUENCE</scope>
    <source>
        <strain evidence="1">BACA0141</strain>
    </source>
</reference>
<gene>
    <name evidence="1" type="ORF">V2H45_09665</name>
</gene>
<name>A0AAW9PW13_9CYAN</name>
<evidence type="ECO:0000313" key="1">
    <source>
        <dbReference type="EMBL" id="MEE3717011.1"/>
    </source>
</evidence>
<organism evidence="1 2">
    <name type="scientific">Tumidithrix elongata BACA0141</name>
    <dbReference type="NCBI Taxonomy" id="2716417"/>
    <lineage>
        <taxon>Bacteria</taxon>
        <taxon>Bacillati</taxon>
        <taxon>Cyanobacteriota</taxon>
        <taxon>Cyanophyceae</taxon>
        <taxon>Pseudanabaenales</taxon>
        <taxon>Pseudanabaenaceae</taxon>
        <taxon>Tumidithrix</taxon>
        <taxon>Tumidithrix elongata</taxon>
    </lineage>
</organism>
<sequence length="61" mass="6778">MPNSLPKIPFIQQIRAGTHHPLPLRIVVGAMPLCSPRTLVRSSIPYPEFTVYKKPQEAIAA</sequence>
<accession>A0AAW9PW13</accession>
<comment type="caution">
    <text evidence="1">The sequence shown here is derived from an EMBL/GenBank/DDBJ whole genome shotgun (WGS) entry which is preliminary data.</text>
</comment>
<protein>
    <submittedName>
        <fullName evidence="1">Uncharacterized protein</fullName>
    </submittedName>
</protein>
<dbReference type="Proteomes" id="UP001333818">
    <property type="component" value="Unassembled WGS sequence"/>
</dbReference>
<proteinExistence type="predicted"/>
<dbReference type="EMBL" id="JAZBJZ010000030">
    <property type="protein sequence ID" value="MEE3717011.1"/>
    <property type="molecule type" value="Genomic_DNA"/>
</dbReference>
<evidence type="ECO:0000313" key="2">
    <source>
        <dbReference type="Proteomes" id="UP001333818"/>
    </source>
</evidence>
<keyword evidence="2" id="KW-1185">Reference proteome</keyword>
<dbReference type="RefSeq" id="WP_330483440.1">
    <property type="nucleotide sequence ID" value="NZ_JAZBJZ010000030.1"/>
</dbReference>
<dbReference type="AlphaFoldDB" id="A0AAW9PW13"/>